<evidence type="ECO:0000256" key="13">
    <source>
        <dbReference type="SAM" id="MobiDB-lite"/>
    </source>
</evidence>
<protein>
    <recommendedName>
        <fullName evidence="15">J domain-containing protein</fullName>
    </recommendedName>
</protein>
<keyword evidence="9" id="KW-0560">Oxidoreductase</keyword>
<dbReference type="InterPro" id="IPR036396">
    <property type="entry name" value="Cyt_P450_sf"/>
</dbReference>
<keyword evidence="12" id="KW-0349">Heme</keyword>
<evidence type="ECO:0000256" key="4">
    <source>
        <dbReference type="ARBA" id="ARBA00004514"/>
    </source>
</evidence>
<name>A0A9P9YHQ9_9MUSC</name>
<dbReference type="Pfam" id="PF07910">
    <property type="entry name" value="Peptidase_C78"/>
    <property type="match status" value="1"/>
</dbReference>
<dbReference type="CDD" id="cd06257">
    <property type="entry name" value="DnaJ"/>
    <property type="match status" value="1"/>
</dbReference>
<dbReference type="GO" id="GO:0016787">
    <property type="term" value="F:hydrolase activity"/>
    <property type="evidence" value="ECO:0007669"/>
    <property type="project" value="UniProtKB-KW"/>
</dbReference>
<keyword evidence="9" id="KW-0503">Monooxygenase</keyword>
<evidence type="ECO:0000256" key="7">
    <source>
        <dbReference type="ARBA" id="ARBA00022801"/>
    </source>
</evidence>
<keyword evidence="14" id="KW-0812">Transmembrane</keyword>
<dbReference type="GO" id="GO:0005829">
    <property type="term" value="C:cytosol"/>
    <property type="evidence" value="ECO:0007669"/>
    <property type="project" value="UniProtKB-SubCell"/>
</dbReference>
<dbReference type="Pfam" id="PF00226">
    <property type="entry name" value="DnaJ"/>
    <property type="match status" value="1"/>
</dbReference>
<evidence type="ECO:0000256" key="14">
    <source>
        <dbReference type="SAM" id="Phobius"/>
    </source>
</evidence>
<dbReference type="Gene3D" id="3.90.70.130">
    <property type="match status" value="1"/>
</dbReference>
<dbReference type="GO" id="GO:0005085">
    <property type="term" value="F:guanyl-nucleotide exchange factor activity"/>
    <property type="evidence" value="ECO:0007669"/>
    <property type="project" value="InterPro"/>
</dbReference>
<dbReference type="InterPro" id="IPR036869">
    <property type="entry name" value="J_dom_sf"/>
</dbReference>
<dbReference type="InterPro" id="IPR015399">
    <property type="entry name" value="DUF1977_DnaJ-like"/>
</dbReference>
<dbReference type="SUPFAM" id="SSF46565">
    <property type="entry name" value="Chaperone J-domain"/>
    <property type="match status" value="1"/>
</dbReference>
<dbReference type="GO" id="GO:0016705">
    <property type="term" value="F:oxidoreductase activity, acting on paired donors, with incorporation or reduction of molecular oxygen"/>
    <property type="evidence" value="ECO:0007669"/>
    <property type="project" value="InterPro"/>
</dbReference>
<dbReference type="GO" id="GO:0016020">
    <property type="term" value="C:membrane"/>
    <property type="evidence" value="ECO:0007669"/>
    <property type="project" value="UniProtKB-SubCell"/>
</dbReference>
<dbReference type="PROSITE" id="PS00086">
    <property type="entry name" value="CYTOCHROME_P450"/>
    <property type="match status" value="1"/>
</dbReference>
<keyword evidence="6" id="KW-0963">Cytoplasm</keyword>
<dbReference type="SMART" id="SM00185">
    <property type="entry name" value="ARM"/>
    <property type="match status" value="3"/>
</dbReference>
<evidence type="ECO:0000256" key="2">
    <source>
        <dbReference type="ARBA" id="ARBA00004240"/>
    </source>
</evidence>
<dbReference type="Gene3D" id="1.25.10.10">
    <property type="entry name" value="Leucine-rich Repeat Variant"/>
    <property type="match status" value="2"/>
</dbReference>
<sequence>MGIRQRRRLCVDQVVSDLCLGDYEQALLRINKELEGMPDHAEVMALLELKNIVMLDVVQKVLRCRNHYEVLRVSHHATYSEVKRAYHKLALRLHPDKNRSPGAEQAFRRISQAADCLTDCQKRTEYNMATAGQGNEVNEEEQADLDSEHRRPYQAANQRMPQRQSLYQTEQLVIGVLAALVFLFITMHYIAAAPAYSFTQTRTHSFRRVSQTHQITYYLDPKSLAKYTEQQLVKLESEVEQVYISDLKQNCKQERTLPEIDELIEKLKTTSVSPANTTNLLCEISATKDPKLFDKHELADCFLGLTKCDDTNVQRKKFTKRDIIAAFLECLRHVPTPDGSMELPIQICRALGNICYLNDEARDLILELEGDAVLLRLLDIASIEDVRGGLLSNYLLGGEGLAKRAMELGVMKKLQTIIDTGASNVEQHEDLLLNTLPLLSILTENLSRILAASTNPDLAEMCLELLHYQAESDEVKLILAKDGLCETIYNLLEKYKTLASTSEARALMKLACELIVLILTGDESMHYLYTTPLLKNMVDWLDSSDIDLLTTGVLALGNFARTDSHCIYFVEQQTMNKLLEVLAKNNGVKDDHALLSALRNLVIPKPNKNAVIQAGLVQTILPMLEIHQPPVVFKLLGTLRMTVDGQEKLALELLKNKALIEQLVHWSKSSDYAGVTGESLRLMAWLIKHAYLSKIAYALPRKGDAPAEQIADRIPLTQDYDRSSLSDMLTAQHLVMQNEALIALCILSVVYLSQASEAAQAQRLQDELVKCEVGRKLAELISKSSDTMTKEIVENLQNCVNLLKSSEQLVYDYAYPLLDDPQRNLATPTEGGQTLGIRGGFSYFHYGCDGHQDAGWGCGYRTLQSAISWVTRRRGDLEPVPSITEIQQILGSRDWIGTLEEFYVIDVLYQLPCRILHATELGSPEVLGQIHSYFEKHQGFIAMGGLADTASKAIIGYHSSAEGRVFLLIVDPHFVGVPSSRQQLVDEGYVRWTPVDEFPASTYNLCLILQPWASMDLLHRVLLTALGAFSVFYALVKISLGYWKRRGILHEKPKFLWGNIKGVLNGKRHVQDALHDIYAGAPFVGFYACLKPFILVLDLKLVHQIVFTDAGHFTSRGLYSNPSGEPLSANLLQLDGHKWRALHAKSAEVFTPANVHKLLASVDVMASMAFGLAGQDHQEFAKWTRNYWADFKLWQAYLALEFPLIARLLQYKSYAEPGHGLLSKGGPVPVAGATAEGPPAASDLYSNADQPLDDVVIASQAFGFLLAGLAPLNAALGFCLYELARQPELQDRTRLEIKRTLDQHGGQVTAECLRELRYAKQVLNETLRLHTPYPFLVRRATKEFELPGSVFVIARGNGVLIPTAAIHRDPEIYEEPERFDPDRFEEEAKRSRPPAAFLPFGDGLRGCIAARFAEQQLLVGLVELLKGHRYAPCAETTIPMEYDNRRLLLMPKSDIKLSVERID</sequence>
<evidence type="ECO:0000256" key="11">
    <source>
        <dbReference type="ARBA" id="ARBA00023136"/>
    </source>
</evidence>
<comment type="cofactor">
    <cofactor evidence="12">
        <name>heme</name>
        <dbReference type="ChEBI" id="CHEBI:30413"/>
    </cofactor>
</comment>
<dbReference type="PROSITE" id="PS50076">
    <property type="entry name" value="DNAJ_2"/>
    <property type="match status" value="1"/>
</dbReference>
<dbReference type="InterPro" id="IPR000225">
    <property type="entry name" value="Armadillo"/>
</dbReference>
<dbReference type="PANTHER" id="PTHR10957">
    <property type="entry name" value="RAP1 GTPASE-GDP DISSOCIATION STIMULATOR 1"/>
    <property type="match status" value="1"/>
</dbReference>
<dbReference type="InterPro" id="IPR017972">
    <property type="entry name" value="Cyt_P450_CS"/>
</dbReference>
<dbReference type="InterPro" id="IPR012462">
    <property type="entry name" value="UFSP1/2_DUB_cat"/>
</dbReference>
<feature type="domain" description="J" evidence="15">
    <location>
        <begin position="66"/>
        <end position="130"/>
    </location>
</feature>
<dbReference type="FunFam" id="1.25.10.10:FF:000369">
    <property type="entry name" value="Vimar"/>
    <property type="match status" value="1"/>
</dbReference>
<organism evidence="16 17">
    <name type="scientific">Drosophila gunungcola</name>
    <name type="common">fruit fly</name>
    <dbReference type="NCBI Taxonomy" id="103775"/>
    <lineage>
        <taxon>Eukaryota</taxon>
        <taxon>Metazoa</taxon>
        <taxon>Ecdysozoa</taxon>
        <taxon>Arthropoda</taxon>
        <taxon>Hexapoda</taxon>
        <taxon>Insecta</taxon>
        <taxon>Pterygota</taxon>
        <taxon>Neoptera</taxon>
        <taxon>Endopterygota</taxon>
        <taxon>Diptera</taxon>
        <taxon>Brachycera</taxon>
        <taxon>Muscomorpha</taxon>
        <taxon>Ephydroidea</taxon>
        <taxon>Drosophilidae</taxon>
        <taxon>Drosophila</taxon>
        <taxon>Sophophora</taxon>
    </lineage>
</organism>
<dbReference type="Pfam" id="PF00067">
    <property type="entry name" value="p450"/>
    <property type="match status" value="1"/>
</dbReference>
<dbReference type="GO" id="GO:0020037">
    <property type="term" value="F:heme binding"/>
    <property type="evidence" value="ECO:0007669"/>
    <property type="project" value="InterPro"/>
</dbReference>
<keyword evidence="14" id="KW-1133">Transmembrane helix</keyword>
<keyword evidence="12" id="KW-0479">Metal-binding</keyword>
<keyword evidence="11 14" id="KW-0472">Membrane</keyword>
<feature type="region of interest" description="Disordered" evidence="13">
    <location>
        <begin position="128"/>
        <end position="161"/>
    </location>
</feature>
<dbReference type="CDD" id="cd11056">
    <property type="entry name" value="CYP6-like"/>
    <property type="match status" value="1"/>
</dbReference>
<keyword evidence="10" id="KW-0496">Mitochondrion</keyword>
<evidence type="ECO:0000256" key="12">
    <source>
        <dbReference type="PIRSR" id="PIRSR602401-1"/>
    </source>
</evidence>
<evidence type="ECO:0000313" key="17">
    <source>
        <dbReference type="Proteomes" id="UP001059596"/>
    </source>
</evidence>
<dbReference type="EMBL" id="JAMKOV010000013">
    <property type="protein sequence ID" value="KAI8037188.1"/>
    <property type="molecule type" value="Genomic_DNA"/>
</dbReference>
<evidence type="ECO:0000256" key="3">
    <source>
        <dbReference type="ARBA" id="ARBA00004370"/>
    </source>
</evidence>
<comment type="caution">
    <text evidence="16">The sequence shown here is derived from an EMBL/GenBank/DDBJ whole genome shotgun (WGS) entry which is preliminary data.</text>
</comment>
<dbReference type="FunFam" id="1.25.10.10:FF:000858">
    <property type="entry name" value="Vimar"/>
    <property type="match status" value="1"/>
</dbReference>
<keyword evidence="12" id="KW-0408">Iron</keyword>
<gene>
    <name evidence="16" type="ORF">M5D96_009937</name>
</gene>
<evidence type="ECO:0000256" key="9">
    <source>
        <dbReference type="ARBA" id="ARBA00023033"/>
    </source>
</evidence>
<dbReference type="Gene3D" id="1.10.630.10">
    <property type="entry name" value="Cytochrome P450"/>
    <property type="match status" value="1"/>
</dbReference>
<dbReference type="SMART" id="SM00271">
    <property type="entry name" value="DnaJ"/>
    <property type="match status" value="1"/>
</dbReference>
<dbReference type="Pfam" id="PF09320">
    <property type="entry name" value="DUF1977"/>
    <property type="match status" value="1"/>
</dbReference>
<feature type="transmembrane region" description="Helical" evidence="14">
    <location>
        <begin position="172"/>
        <end position="191"/>
    </location>
</feature>
<dbReference type="SUPFAM" id="SSF48264">
    <property type="entry name" value="Cytochrome P450"/>
    <property type="match status" value="1"/>
</dbReference>
<proteinExistence type="inferred from homology"/>
<keyword evidence="7" id="KW-0378">Hydrolase</keyword>
<feature type="transmembrane region" description="Helical" evidence="14">
    <location>
        <begin position="1017"/>
        <end position="1036"/>
    </location>
</feature>
<evidence type="ECO:0000256" key="5">
    <source>
        <dbReference type="ARBA" id="ARBA00010617"/>
    </source>
</evidence>
<keyword evidence="8" id="KW-0256">Endoplasmic reticulum</keyword>
<evidence type="ECO:0000313" key="16">
    <source>
        <dbReference type="EMBL" id="KAI8037188.1"/>
    </source>
</evidence>
<evidence type="ECO:0000259" key="15">
    <source>
        <dbReference type="PROSITE" id="PS50076"/>
    </source>
</evidence>
<evidence type="ECO:0000256" key="6">
    <source>
        <dbReference type="ARBA" id="ARBA00022490"/>
    </source>
</evidence>
<comment type="subcellular location">
    <subcellularLocation>
        <location evidence="4">Cytoplasm</location>
        <location evidence="4">Cytosol</location>
    </subcellularLocation>
    <subcellularLocation>
        <location evidence="2">Endoplasmic reticulum</location>
    </subcellularLocation>
    <subcellularLocation>
        <location evidence="3">Membrane</location>
    </subcellularLocation>
    <subcellularLocation>
        <location evidence="1">Mitochondrion</location>
    </subcellularLocation>
</comment>
<dbReference type="SUPFAM" id="SSF48371">
    <property type="entry name" value="ARM repeat"/>
    <property type="match status" value="1"/>
</dbReference>
<evidence type="ECO:0000256" key="1">
    <source>
        <dbReference type="ARBA" id="ARBA00004173"/>
    </source>
</evidence>
<comment type="similarity">
    <text evidence="5">Belongs to the cytochrome P450 family.</text>
</comment>
<dbReference type="InterPro" id="IPR001128">
    <property type="entry name" value="Cyt_P450"/>
</dbReference>
<dbReference type="InterPro" id="IPR011989">
    <property type="entry name" value="ARM-like"/>
</dbReference>
<dbReference type="InterPro" id="IPR002401">
    <property type="entry name" value="Cyt_P450_E_grp-I"/>
</dbReference>
<accession>A0A9P9YHQ9</accession>
<dbReference type="PRINTS" id="PR00463">
    <property type="entry name" value="EP450I"/>
</dbReference>
<dbReference type="GO" id="GO:0005783">
    <property type="term" value="C:endoplasmic reticulum"/>
    <property type="evidence" value="ECO:0007669"/>
    <property type="project" value="UniProtKB-SubCell"/>
</dbReference>
<feature type="binding site" description="axial binding residue" evidence="12">
    <location>
        <position position="1407"/>
    </location>
    <ligand>
        <name>heme</name>
        <dbReference type="ChEBI" id="CHEBI:30413"/>
    </ligand>
    <ligandPart>
        <name>Fe</name>
        <dbReference type="ChEBI" id="CHEBI:18248"/>
    </ligandPart>
</feature>
<dbReference type="Gene3D" id="1.10.287.110">
    <property type="entry name" value="DnaJ domain"/>
    <property type="match status" value="1"/>
</dbReference>
<evidence type="ECO:0000256" key="10">
    <source>
        <dbReference type="ARBA" id="ARBA00023128"/>
    </source>
</evidence>
<dbReference type="InterPro" id="IPR040144">
    <property type="entry name" value="RAP1GDS1"/>
</dbReference>
<evidence type="ECO:0000256" key="8">
    <source>
        <dbReference type="ARBA" id="ARBA00022824"/>
    </source>
</evidence>
<dbReference type="GO" id="GO:0005739">
    <property type="term" value="C:mitochondrion"/>
    <property type="evidence" value="ECO:0007669"/>
    <property type="project" value="UniProtKB-SubCell"/>
</dbReference>
<dbReference type="Proteomes" id="UP001059596">
    <property type="component" value="Unassembled WGS sequence"/>
</dbReference>
<dbReference type="GO" id="GO:0009653">
    <property type="term" value="P:anatomical structure morphogenesis"/>
    <property type="evidence" value="ECO:0007669"/>
    <property type="project" value="UniProtKB-ARBA"/>
</dbReference>
<dbReference type="PRINTS" id="PR00625">
    <property type="entry name" value="JDOMAIN"/>
</dbReference>
<dbReference type="InterPro" id="IPR016024">
    <property type="entry name" value="ARM-type_fold"/>
</dbReference>
<keyword evidence="17" id="KW-1185">Reference proteome</keyword>
<reference evidence="16" key="1">
    <citation type="journal article" date="2023" name="Genome Biol. Evol.">
        <title>Long-read-based Genome Assembly of Drosophila gunungcola Reveals Fewer Chemosensory Genes in Flower-breeding Species.</title>
        <authorList>
            <person name="Negi A."/>
            <person name="Liao B.Y."/>
            <person name="Yeh S.D."/>
        </authorList>
    </citation>
    <scope>NUCLEOTIDE SEQUENCE</scope>
    <source>
        <strain evidence="16">Sukarami</strain>
    </source>
</reference>
<dbReference type="GO" id="GO:0005506">
    <property type="term" value="F:iron ion binding"/>
    <property type="evidence" value="ECO:0007669"/>
    <property type="project" value="InterPro"/>
</dbReference>
<dbReference type="InterPro" id="IPR001623">
    <property type="entry name" value="DnaJ_domain"/>
</dbReference>
<dbReference type="GO" id="GO:0004497">
    <property type="term" value="F:monooxygenase activity"/>
    <property type="evidence" value="ECO:0007669"/>
    <property type="project" value="UniProtKB-KW"/>
</dbReference>